<dbReference type="CDD" id="cd03801">
    <property type="entry name" value="GT4_PimA-like"/>
    <property type="match status" value="1"/>
</dbReference>
<accession>A0A0M6WFG2</accession>
<dbReference type="InterPro" id="IPR050194">
    <property type="entry name" value="Glycosyltransferase_grp1"/>
</dbReference>
<evidence type="ECO:0008006" key="5">
    <source>
        <dbReference type="Google" id="ProtNLM"/>
    </source>
</evidence>
<dbReference type="Proteomes" id="UP000049828">
    <property type="component" value="Unassembled WGS sequence"/>
</dbReference>
<dbReference type="EMBL" id="CVRS01000059">
    <property type="protein sequence ID" value="CRL35124.1"/>
    <property type="molecule type" value="Genomic_DNA"/>
</dbReference>
<dbReference type="Pfam" id="PF13439">
    <property type="entry name" value="Glyco_transf_4"/>
    <property type="match status" value="1"/>
</dbReference>
<evidence type="ECO:0000259" key="2">
    <source>
        <dbReference type="Pfam" id="PF13439"/>
    </source>
</evidence>
<dbReference type="Pfam" id="PF00534">
    <property type="entry name" value="Glycos_transf_1"/>
    <property type="match status" value="1"/>
</dbReference>
<dbReference type="InterPro" id="IPR001296">
    <property type="entry name" value="Glyco_trans_1"/>
</dbReference>
<name>A0A0M6WFG2_9FIRM</name>
<dbReference type="GO" id="GO:0016757">
    <property type="term" value="F:glycosyltransferase activity"/>
    <property type="evidence" value="ECO:0007669"/>
    <property type="project" value="InterPro"/>
</dbReference>
<dbReference type="PANTHER" id="PTHR45947:SF3">
    <property type="entry name" value="SULFOQUINOVOSYL TRANSFERASE SQD2"/>
    <property type="match status" value="1"/>
</dbReference>
<proteinExistence type="predicted"/>
<gene>
    <name evidence="3" type="ORF">RIL183_16151</name>
</gene>
<evidence type="ECO:0000313" key="3">
    <source>
        <dbReference type="EMBL" id="CRL35124.1"/>
    </source>
</evidence>
<evidence type="ECO:0000259" key="1">
    <source>
        <dbReference type="Pfam" id="PF00534"/>
    </source>
</evidence>
<sequence length="405" mass="46457">MKKYIRAIEQVKKMSKHYCIFSAQYYPHVGGVERYTLYLSRKLIAAGNEVTIVTSNTGDLSGDEIQEGIQIYRLPCYDLLGGRYPVFKRNKEFKKVKKLIERNQYDLVIINTRFYLHSLYGAKFAKSKGIPSIVIEHGTSHLSVNNKLFDTVGGWYEHFLTFLLKKYCDDYYGVSEACCEWSGHFHIKSKGTLYNAVEIEEFQRILKESDIDYRKEYEIPNEAKVISFTGRLIPEKGIKQLVSAVKKINISRTKKGQAPVYLMIAGDGILYQELIEMSDPYIILTGQVDFEHIVKILDASDIFCLPSDSEGFPTSVLEAVACKCFVITTYQGGAKELLVDEQYGIIMRDNTVESIQKNLEKVIEDDAYRTQAECKSYDRLVKYFTWDATAEKVMQIAKDMNGEKE</sequence>
<feature type="domain" description="Glycosyltransferase subfamily 4-like N-terminal" evidence="2">
    <location>
        <begin position="29"/>
        <end position="195"/>
    </location>
</feature>
<feature type="domain" description="Glycosyl transferase family 1" evidence="1">
    <location>
        <begin position="212"/>
        <end position="372"/>
    </location>
</feature>
<organism evidence="3 4">
    <name type="scientific">Roseburia inulinivorans</name>
    <dbReference type="NCBI Taxonomy" id="360807"/>
    <lineage>
        <taxon>Bacteria</taxon>
        <taxon>Bacillati</taxon>
        <taxon>Bacillota</taxon>
        <taxon>Clostridia</taxon>
        <taxon>Lachnospirales</taxon>
        <taxon>Lachnospiraceae</taxon>
        <taxon>Roseburia</taxon>
    </lineage>
</organism>
<dbReference type="Gene3D" id="3.40.50.2000">
    <property type="entry name" value="Glycogen Phosphorylase B"/>
    <property type="match status" value="2"/>
</dbReference>
<dbReference type="InterPro" id="IPR028098">
    <property type="entry name" value="Glyco_trans_4-like_N"/>
</dbReference>
<dbReference type="AlphaFoldDB" id="A0A0M6WFG2"/>
<evidence type="ECO:0000313" key="4">
    <source>
        <dbReference type="Proteomes" id="UP000049828"/>
    </source>
</evidence>
<protein>
    <recommendedName>
        <fullName evidence="5">Glycosyltransferase family 1 protein</fullName>
    </recommendedName>
</protein>
<dbReference type="PANTHER" id="PTHR45947">
    <property type="entry name" value="SULFOQUINOVOSYL TRANSFERASE SQD2"/>
    <property type="match status" value="1"/>
</dbReference>
<keyword evidence="4" id="KW-1185">Reference proteome</keyword>
<reference evidence="4" key="1">
    <citation type="submission" date="2015-05" db="EMBL/GenBank/DDBJ databases">
        <authorList>
            <consortium name="Pathogen Informatics"/>
        </authorList>
    </citation>
    <scope>NUCLEOTIDE SEQUENCE [LARGE SCALE GENOMIC DNA]</scope>
    <source>
        <strain evidence="4">L1-83</strain>
    </source>
</reference>
<dbReference type="SUPFAM" id="SSF53756">
    <property type="entry name" value="UDP-Glycosyltransferase/glycogen phosphorylase"/>
    <property type="match status" value="1"/>
</dbReference>